<dbReference type="HOGENOM" id="CLU_474187_0_0_1"/>
<feature type="compositionally biased region" description="Acidic residues" evidence="1">
    <location>
        <begin position="140"/>
        <end position="195"/>
    </location>
</feature>
<accession>A0A015MI12</accession>
<protein>
    <submittedName>
        <fullName evidence="2">Uncharacterized protein</fullName>
    </submittedName>
</protein>
<name>A0A015MI12_RHIIW</name>
<evidence type="ECO:0000313" key="3">
    <source>
        <dbReference type="Proteomes" id="UP000022910"/>
    </source>
</evidence>
<dbReference type="STRING" id="1432141.A0A015MI12"/>
<organism evidence="2 3">
    <name type="scientific">Rhizophagus irregularis (strain DAOM 197198w)</name>
    <name type="common">Glomus intraradices</name>
    <dbReference type="NCBI Taxonomy" id="1432141"/>
    <lineage>
        <taxon>Eukaryota</taxon>
        <taxon>Fungi</taxon>
        <taxon>Fungi incertae sedis</taxon>
        <taxon>Mucoromycota</taxon>
        <taxon>Glomeromycotina</taxon>
        <taxon>Glomeromycetes</taxon>
        <taxon>Glomerales</taxon>
        <taxon>Glomeraceae</taxon>
        <taxon>Rhizophagus</taxon>
    </lineage>
</organism>
<feature type="region of interest" description="Disordered" evidence="1">
    <location>
        <begin position="123"/>
        <end position="215"/>
    </location>
</feature>
<dbReference type="AlphaFoldDB" id="A0A015MI12"/>
<evidence type="ECO:0000313" key="2">
    <source>
        <dbReference type="EMBL" id="EXX66513.1"/>
    </source>
</evidence>
<proteinExistence type="predicted"/>
<dbReference type="EMBL" id="JEMT01018714">
    <property type="protein sequence ID" value="EXX66513.1"/>
    <property type="molecule type" value="Genomic_DNA"/>
</dbReference>
<dbReference type="OrthoDB" id="2423521at2759"/>
<sequence length="616" mass="71168">MTLTISFHIFSSQVMKSSSCKVTRQEANINWMLACSNPTPIAFFRYIFPAHRVKATDKYRSTLNLALNTTDNQELRNKLKTMKETVDDARILRDWETWMQEKTAILVRRGVRNTNLNLHEEINTLSLSKDEPSVKNTKDQEEEDQEEEDQEEEDQEEEDQDEEDQDEEDQDEVDQDEEDQDEEDQEEEDREEEDRKEEGSADEIDKSFMDKGNNDIDNINFVERIEESKPMSSTCQRPWVLRSGTNVGDKLSSCVKTIPEAQKCLNLAYWNILDLTEDTQIKSLFSTNDWEEMVESFNNEVKLVESDFLDVVEYFFDEVGQITKKDDKDIINAIDRLTPEIIETNRKIKLSDEEKNVISILRRAVVTYAENLERVDLPISEADFDNAFPNMLAKRFLNREELKMDVGEIACWASACRRNEGRSVVLRARIGQKCDFRGTLKKSINRLEALIGLRSGGLPEPHRKKIYEDKVDLSVAMRDVLYTFFRENSNAPSSEIHSTFVFGIHSWGWVHNIYGMDCKATNILRLGSISHSKMPNTLKMLPVLESFYVLFTDLQDTLSTICEHTNSVSLAHSLIHRNRKRKNPEKAGEKGGSFGNPSQTPNKKSRKLNYVDSSLN</sequence>
<gene>
    <name evidence="2" type="ORF">RirG_123070</name>
</gene>
<feature type="compositionally biased region" description="Basic and acidic residues" evidence="1">
    <location>
        <begin position="123"/>
        <end position="139"/>
    </location>
</feature>
<feature type="region of interest" description="Disordered" evidence="1">
    <location>
        <begin position="576"/>
        <end position="616"/>
    </location>
</feature>
<dbReference type="Proteomes" id="UP000022910">
    <property type="component" value="Unassembled WGS sequence"/>
</dbReference>
<comment type="caution">
    <text evidence="2">The sequence shown here is derived from an EMBL/GenBank/DDBJ whole genome shotgun (WGS) entry which is preliminary data.</text>
</comment>
<reference evidence="2 3" key="1">
    <citation type="submission" date="2014-02" db="EMBL/GenBank/DDBJ databases">
        <title>Single nucleus genome sequencing reveals high similarity among nuclei of an endomycorrhizal fungus.</title>
        <authorList>
            <person name="Lin K."/>
            <person name="Geurts R."/>
            <person name="Zhang Z."/>
            <person name="Limpens E."/>
            <person name="Saunders D.G."/>
            <person name="Mu D."/>
            <person name="Pang E."/>
            <person name="Cao H."/>
            <person name="Cha H."/>
            <person name="Lin T."/>
            <person name="Zhou Q."/>
            <person name="Shang Y."/>
            <person name="Li Y."/>
            <person name="Ivanov S."/>
            <person name="Sharma T."/>
            <person name="Velzen R.V."/>
            <person name="Ruijter N.D."/>
            <person name="Aanen D.K."/>
            <person name="Win J."/>
            <person name="Kamoun S."/>
            <person name="Bisseling T."/>
            <person name="Huang S."/>
        </authorList>
    </citation>
    <scope>NUCLEOTIDE SEQUENCE [LARGE SCALE GENOMIC DNA]</scope>
    <source>
        <strain evidence="3">DAOM197198w</strain>
    </source>
</reference>
<evidence type="ECO:0000256" key="1">
    <source>
        <dbReference type="SAM" id="MobiDB-lite"/>
    </source>
</evidence>
<feature type="compositionally biased region" description="Basic and acidic residues" evidence="1">
    <location>
        <begin position="196"/>
        <end position="214"/>
    </location>
</feature>
<keyword evidence="3" id="KW-1185">Reference proteome</keyword>